<feature type="region of interest" description="Disordered" evidence="2">
    <location>
        <begin position="559"/>
        <end position="662"/>
    </location>
</feature>
<protein>
    <recommendedName>
        <fullName evidence="3">CCHC-type domain-containing protein</fullName>
    </recommendedName>
</protein>
<organism evidence="4 5">
    <name type="scientific">Thalictrum thalictroides</name>
    <name type="common">Rue-anemone</name>
    <name type="synonym">Anemone thalictroides</name>
    <dbReference type="NCBI Taxonomy" id="46969"/>
    <lineage>
        <taxon>Eukaryota</taxon>
        <taxon>Viridiplantae</taxon>
        <taxon>Streptophyta</taxon>
        <taxon>Embryophyta</taxon>
        <taxon>Tracheophyta</taxon>
        <taxon>Spermatophyta</taxon>
        <taxon>Magnoliopsida</taxon>
        <taxon>Ranunculales</taxon>
        <taxon>Ranunculaceae</taxon>
        <taxon>Thalictroideae</taxon>
        <taxon>Thalictrum</taxon>
    </lineage>
</organism>
<evidence type="ECO:0000313" key="4">
    <source>
        <dbReference type="EMBL" id="KAF5177535.1"/>
    </source>
</evidence>
<name>A0A7J6UZT7_THATH</name>
<keyword evidence="1" id="KW-0862">Zinc</keyword>
<keyword evidence="5" id="KW-1185">Reference proteome</keyword>
<feature type="compositionally biased region" description="Low complexity" evidence="2">
    <location>
        <begin position="377"/>
        <end position="389"/>
    </location>
</feature>
<evidence type="ECO:0000313" key="5">
    <source>
        <dbReference type="Proteomes" id="UP000554482"/>
    </source>
</evidence>
<sequence length="662" mass="74569">MASTSHSVLGSQHEDTNTDLEPIFAEKLTLPSNNPPAPLLEIPDISNHLFNYVVFGKIIVATFVPDHLVKLQLQQQWNLPHEVLPLPVGKGIFRFDLESEAEKNFVLNEGPWLVGGHFMSFQSWKPDTAIDKLSFQSLSVWVQIYGLPLERFNWENGLNLGRRIGKTMEVDDFNHFGEFGSFLRIKILIDARLPLPNGIDYLDQAHRVKHFPIRIEKLNFFCFNCGKLGHEKVRCGDRFSINPKESNLVRRRYSVAIKGFTPESRFHNWDWYTTKQMQNQNSEEDEPETESFDPIHPMQIEDAANGATTTPQARVTLSPSFSSISNSDTFNCSLSNGPISTVQTQPLPTTTCQGLTSKTSNLISIPVRYTESIRSESSSPNSAATTNPPLSISEPQPHTSKSTTTFSHSIHLLPEHSKVDLISPATQTTSLSPKSNSEIITLTQNHTPTTPSHEDQPAMVFKAQPHKQMSNSHASTNKTQISTQHRQHLNAQAFTKKQLQRHPISNNPVPHTDSPTKYLHYKLASKLHSNNMPRNPSSELIKPATNNINKVVVVSCGPPSPRKPAVKRVREDEDFNLSQEELETKRQKISDSKETDENFGETTIGSRNQHQIDLESIITLNPAAESHQYEEPNRKWGNVDDQSPALQEAIDILPHQQKKQKD</sequence>
<feature type="compositionally biased region" description="Polar residues" evidence="2">
    <location>
        <begin position="600"/>
        <end position="611"/>
    </location>
</feature>
<dbReference type="Proteomes" id="UP000554482">
    <property type="component" value="Unassembled WGS sequence"/>
</dbReference>
<dbReference type="InterPro" id="IPR025558">
    <property type="entry name" value="DUF4283"/>
</dbReference>
<feature type="compositionally biased region" description="Basic and acidic residues" evidence="2">
    <location>
        <begin position="627"/>
        <end position="638"/>
    </location>
</feature>
<accession>A0A7J6UZT7</accession>
<dbReference type="PANTHER" id="PTHR31286:SF167">
    <property type="entry name" value="OS09G0268800 PROTEIN"/>
    <property type="match status" value="1"/>
</dbReference>
<dbReference type="PANTHER" id="PTHR31286">
    <property type="entry name" value="GLYCINE-RICH CELL WALL STRUCTURAL PROTEIN 1.8-LIKE"/>
    <property type="match status" value="1"/>
</dbReference>
<feature type="compositionally biased region" description="Low complexity" evidence="2">
    <location>
        <begin position="398"/>
        <end position="407"/>
    </location>
</feature>
<gene>
    <name evidence="4" type="ORF">FRX31_032878</name>
</gene>
<proteinExistence type="predicted"/>
<dbReference type="GO" id="GO:0008270">
    <property type="term" value="F:zinc ion binding"/>
    <property type="evidence" value="ECO:0007669"/>
    <property type="project" value="UniProtKB-KW"/>
</dbReference>
<evidence type="ECO:0000259" key="3">
    <source>
        <dbReference type="PROSITE" id="PS50158"/>
    </source>
</evidence>
<dbReference type="Pfam" id="PF14111">
    <property type="entry name" value="DUF4283"/>
    <property type="match status" value="1"/>
</dbReference>
<dbReference type="InterPro" id="IPR001878">
    <property type="entry name" value="Znf_CCHC"/>
</dbReference>
<keyword evidence="1" id="KW-0479">Metal-binding</keyword>
<dbReference type="AlphaFoldDB" id="A0A7J6UZT7"/>
<dbReference type="EMBL" id="JABWDY010041283">
    <property type="protein sequence ID" value="KAF5177535.1"/>
    <property type="molecule type" value="Genomic_DNA"/>
</dbReference>
<feature type="compositionally biased region" description="Basic and acidic residues" evidence="2">
    <location>
        <begin position="582"/>
        <end position="596"/>
    </location>
</feature>
<evidence type="ECO:0000256" key="1">
    <source>
        <dbReference type="PROSITE-ProRule" id="PRU00047"/>
    </source>
</evidence>
<dbReference type="GO" id="GO:0003676">
    <property type="term" value="F:nucleic acid binding"/>
    <property type="evidence" value="ECO:0007669"/>
    <property type="project" value="InterPro"/>
</dbReference>
<dbReference type="InterPro" id="IPR040256">
    <property type="entry name" value="At4g02000-like"/>
</dbReference>
<evidence type="ECO:0000256" key="2">
    <source>
        <dbReference type="SAM" id="MobiDB-lite"/>
    </source>
</evidence>
<reference evidence="4 5" key="1">
    <citation type="submission" date="2020-06" db="EMBL/GenBank/DDBJ databases">
        <title>Transcriptomic and genomic resources for Thalictrum thalictroides and T. hernandezii: Facilitating candidate gene discovery in an emerging model plant lineage.</title>
        <authorList>
            <person name="Arias T."/>
            <person name="Riano-Pachon D.M."/>
            <person name="Di Stilio V.S."/>
        </authorList>
    </citation>
    <scope>NUCLEOTIDE SEQUENCE [LARGE SCALE GENOMIC DNA]</scope>
    <source>
        <strain evidence="5">cv. WT478/WT964</strain>
        <tissue evidence="4">Leaves</tissue>
    </source>
</reference>
<keyword evidence="1" id="KW-0863">Zinc-finger</keyword>
<dbReference type="PROSITE" id="PS50158">
    <property type="entry name" value="ZF_CCHC"/>
    <property type="match status" value="1"/>
</dbReference>
<comment type="caution">
    <text evidence="4">The sequence shown here is derived from an EMBL/GenBank/DDBJ whole genome shotgun (WGS) entry which is preliminary data.</text>
</comment>
<feature type="region of interest" description="Disordered" evidence="2">
    <location>
        <begin position="372"/>
        <end position="407"/>
    </location>
</feature>
<feature type="domain" description="CCHC-type" evidence="3">
    <location>
        <begin position="222"/>
        <end position="235"/>
    </location>
</feature>
<dbReference type="OrthoDB" id="1707487at2759"/>